<organism evidence="1 2">
    <name type="scientific">Colletotrichum lupini</name>
    <dbReference type="NCBI Taxonomy" id="145971"/>
    <lineage>
        <taxon>Eukaryota</taxon>
        <taxon>Fungi</taxon>
        <taxon>Dikarya</taxon>
        <taxon>Ascomycota</taxon>
        <taxon>Pezizomycotina</taxon>
        <taxon>Sordariomycetes</taxon>
        <taxon>Hypocreomycetidae</taxon>
        <taxon>Glomerellales</taxon>
        <taxon>Glomerellaceae</taxon>
        <taxon>Colletotrichum</taxon>
        <taxon>Colletotrichum acutatum species complex</taxon>
    </lineage>
</organism>
<dbReference type="RefSeq" id="XP_049136041.1">
    <property type="nucleotide sequence ID" value="XM_049280084.1"/>
</dbReference>
<keyword evidence="2" id="KW-1185">Reference proteome</keyword>
<proteinExistence type="predicted"/>
<reference evidence="1" key="1">
    <citation type="journal article" date="2021" name="Mol. Plant Microbe Interact.">
        <title>Complete Genome Sequence of the Plant-Pathogenic Fungus Colletotrichum lupini.</title>
        <authorList>
            <person name="Baroncelli R."/>
            <person name="Pensec F."/>
            <person name="Da Lio D."/>
            <person name="Boufleur T."/>
            <person name="Vicente I."/>
            <person name="Sarrocco S."/>
            <person name="Picot A."/>
            <person name="Baraldi E."/>
            <person name="Sukno S."/>
            <person name="Thon M."/>
            <person name="Le Floch G."/>
        </authorList>
    </citation>
    <scope>NUCLEOTIDE SEQUENCE</scope>
    <source>
        <strain evidence="1">IMI 504893</strain>
    </source>
</reference>
<dbReference type="EMBL" id="CP019471">
    <property type="protein sequence ID" value="UQC74391.1"/>
    <property type="molecule type" value="Genomic_DNA"/>
</dbReference>
<sequence>MNDRSRKGAFVLQQGSAAVQRGPVDHSHFPTAFPYSTDDYSVQFRKGQPFRVTGGQEELWLWTCSGQRFSQCVTTPTTLTRVFLLFALSFVFTRRGDRVHPEVEVIYMSSSPTFISCVSVNDSEPDVPIAVQCSESSNSGPSHIELLIKAAMRGLEGLFVILRLSPEKRKIALYFLVPFFPGDTDELSFTCVDFRPQVNVCIDSKTLVAGMVLCSIGKTLSDGVPIALTIFVFEVACCSNQDTSINAADTAGSVSIGYSQAADYMKQTSRLKSVQIGSKDLTKSLSMVVSPEYDSIFVAATNLTSQMQSLRTSTTFEIRTERSRLLGDEGPLKAYEKALGCFEACSQRQTINASVGTAVAVDGAEFLALFLLSPDTISSFLRLALASI</sequence>
<evidence type="ECO:0000313" key="1">
    <source>
        <dbReference type="EMBL" id="UQC74391.1"/>
    </source>
</evidence>
<name>A0A9Q8W8X0_9PEZI</name>
<dbReference type="Proteomes" id="UP000830671">
    <property type="component" value="Chromosome 1"/>
</dbReference>
<dbReference type="KEGG" id="clup:CLUP02_01041"/>
<dbReference type="GeneID" id="73335094"/>
<dbReference type="AlphaFoldDB" id="A0A9Q8W8X0"/>
<accession>A0A9Q8W8X0</accession>
<protein>
    <submittedName>
        <fullName evidence="1">Uncharacterized protein</fullName>
    </submittedName>
</protein>
<evidence type="ECO:0000313" key="2">
    <source>
        <dbReference type="Proteomes" id="UP000830671"/>
    </source>
</evidence>
<gene>
    <name evidence="1" type="ORF">CLUP02_01041</name>
</gene>